<evidence type="ECO:0008006" key="13">
    <source>
        <dbReference type="Google" id="ProtNLM"/>
    </source>
</evidence>
<evidence type="ECO:0000256" key="5">
    <source>
        <dbReference type="ARBA" id="ARBA00022679"/>
    </source>
</evidence>
<evidence type="ECO:0000256" key="8">
    <source>
        <dbReference type="ARBA" id="ARBA00022989"/>
    </source>
</evidence>
<gene>
    <name evidence="12" type="ORF">PAUS00366_LOCUS22918</name>
</gene>
<dbReference type="EMBL" id="HBIX01035047">
    <property type="protein sequence ID" value="CAE0730132.1"/>
    <property type="molecule type" value="Transcribed_RNA"/>
</dbReference>
<dbReference type="AlphaFoldDB" id="A0A7S4AXE8"/>
<dbReference type="SUPFAM" id="SSF53649">
    <property type="entry name" value="Alkaline phosphatase-like"/>
    <property type="match status" value="1"/>
</dbReference>
<keyword evidence="9 11" id="KW-0472">Membrane</keyword>
<evidence type="ECO:0000256" key="9">
    <source>
        <dbReference type="ARBA" id="ARBA00023136"/>
    </source>
</evidence>
<feature type="transmembrane region" description="Helical" evidence="11">
    <location>
        <begin position="674"/>
        <end position="696"/>
    </location>
</feature>
<evidence type="ECO:0000256" key="3">
    <source>
        <dbReference type="ARBA" id="ARBA00008695"/>
    </source>
</evidence>
<keyword evidence="5" id="KW-0808">Transferase</keyword>
<protein>
    <recommendedName>
        <fullName evidence="13">GPI ethanolamine phosphate transferase 3</fullName>
    </recommendedName>
</protein>
<evidence type="ECO:0000256" key="6">
    <source>
        <dbReference type="ARBA" id="ARBA00022692"/>
    </source>
</evidence>
<evidence type="ECO:0000256" key="10">
    <source>
        <dbReference type="ARBA" id="ARBA00023180"/>
    </source>
</evidence>
<keyword evidence="8 11" id="KW-1133">Transmembrane helix</keyword>
<dbReference type="InterPro" id="IPR039524">
    <property type="entry name" value="PIGO/GPI13"/>
</dbReference>
<feature type="transmembrane region" description="Helical" evidence="11">
    <location>
        <begin position="821"/>
        <end position="843"/>
    </location>
</feature>
<name>A0A7S4AXE8_9STRA</name>
<feature type="transmembrane region" description="Helical" evidence="11">
    <location>
        <begin position="722"/>
        <end position="740"/>
    </location>
</feature>
<dbReference type="UniPathway" id="UPA00196"/>
<dbReference type="Pfam" id="PF01663">
    <property type="entry name" value="Phosphodiest"/>
    <property type="match status" value="1"/>
</dbReference>
<keyword evidence="10" id="KW-0325">Glycoprotein</keyword>
<evidence type="ECO:0000256" key="11">
    <source>
        <dbReference type="SAM" id="Phobius"/>
    </source>
</evidence>
<feature type="transmembrane region" description="Helical" evidence="11">
    <location>
        <begin position="552"/>
        <end position="568"/>
    </location>
</feature>
<evidence type="ECO:0000256" key="1">
    <source>
        <dbReference type="ARBA" id="ARBA00004477"/>
    </source>
</evidence>
<evidence type="ECO:0000256" key="7">
    <source>
        <dbReference type="ARBA" id="ARBA00022824"/>
    </source>
</evidence>
<accession>A0A7S4AXE8</accession>
<dbReference type="Gene3D" id="3.40.720.10">
    <property type="entry name" value="Alkaline Phosphatase, subunit A"/>
    <property type="match status" value="1"/>
</dbReference>
<comment type="pathway">
    <text evidence="2">Glycolipid biosynthesis; glycosylphosphatidylinositol-anchor biosynthesis.</text>
</comment>
<sequence>MALSSSKRCGNSWRAKRKPVIDLIIPILAIGGLYWFSVSFFLAKRTLPFSSNCDEARTMLQEVLSLSREETNLVIGHMDGNHRSGCWLPRKIDSLVVLVVDALRFDFARDHLPMSVGSRISPQKNNRTTTASQLLQFVADPPTVTMQRLKGLTTGSLPTFADISGSMGGASIEEDSWVEQLKKTPHSKRGLSFPSRLGFVGDDTWVDLYPRQFDESYPLPSFNTRDLDTVDDGCLDRLPLLLKDLRMDGSNPKELEVIVSHFLGVDHVGHTYGPHDKHMTEKLEQMDVALSTTLDVLDTSQKCHLALIFGDHGMTEDGNHGGGTENEINAALFVHFSPACGNMSLDLTPSMGSKYIENAFQSINQMDLVPSISILLGLPIPYANLGGIVPSLIGSKAVNETAAALALNAAQVWRYFTVYSKTANTLPNLPELQIHLEEAVNVYKQALSQQIDHGSDSNTFYKACGLFKTFLSEAMELGHAVWTRFDTVGMIIGGSILFLVLLISFVSLFFANGNSRLPRYQYIENGLSATFVVFQSGVLSFSNSYIEAEQRIVMFMFQILGITLFIRMQGVTAGGNARVVPYITLLTPLLSRISELIVSGHGLDPSMRLHIAHNPIMFLGSLVGLMILRVSFYRSESNKTKTTLFHTVIDCVILSCLSLSWVEKRDLDQTRNGYGAIKIAIAILLLCTPIAIVQALPLKTEMFRKKGTNANAHHPIVNRDVILSRMLVIVFKLLLAIMVVTGPSTATTTLFFSFQGWMMYLLAGATGFYEVSTPIQATLWRFLIRHTFFATNHGCAFNRLHYSAAFVATMEFDFALGGLQLFLNTFGWEILGLILVWIASYMHEKKNLWSWYCLYQLIESFSNCISVSLLRRHLMVWAVYAPRFIFASVFLILNCVGQTMTYFLPGF</sequence>
<feature type="transmembrane region" description="Helical" evidence="11">
    <location>
        <begin position="882"/>
        <end position="904"/>
    </location>
</feature>
<dbReference type="PANTHER" id="PTHR23071:SF1">
    <property type="entry name" value="GPI ETHANOLAMINE PHOSPHATE TRANSFERASE 3"/>
    <property type="match status" value="1"/>
</dbReference>
<dbReference type="GO" id="GO:0051377">
    <property type="term" value="F:mannose-ethanolamine phosphotransferase activity"/>
    <property type="evidence" value="ECO:0007669"/>
    <property type="project" value="InterPro"/>
</dbReference>
<dbReference type="GO" id="GO:0005789">
    <property type="term" value="C:endoplasmic reticulum membrane"/>
    <property type="evidence" value="ECO:0007669"/>
    <property type="project" value="UniProtKB-SubCell"/>
</dbReference>
<keyword evidence="6 11" id="KW-0812">Transmembrane</keyword>
<keyword evidence="7" id="KW-0256">Endoplasmic reticulum</keyword>
<evidence type="ECO:0000256" key="2">
    <source>
        <dbReference type="ARBA" id="ARBA00004687"/>
    </source>
</evidence>
<dbReference type="InterPro" id="IPR017850">
    <property type="entry name" value="Alkaline_phosphatase_core_sf"/>
</dbReference>
<comment type="subcellular location">
    <subcellularLocation>
        <location evidence="1">Endoplasmic reticulum membrane</location>
        <topology evidence="1">Multi-pass membrane protein</topology>
    </subcellularLocation>
</comment>
<dbReference type="InterPro" id="IPR002591">
    <property type="entry name" value="Phosphodiest/P_Trfase"/>
</dbReference>
<feature type="transmembrane region" description="Helical" evidence="11">
    <location>
        <begin position="488"/>
        <end position="510"/>
    </location>
</feature>
<feature type="transmembrane region" description="Helical" evidence="11">
    <location>
        <begin position="849"/>
        <end position="870"/>
    </location>
</feature>
<dbReference type="CDD" id="cd16023">
    <property type="entry name" value="GPI_EPT_3"/>
    <property type="match status" value="1"/>
</dbReference>
<dbReference type="PANTHER" id="PTHR23071">
    <property type="entry name" value="PHOSPHATIDYLINOSITOL GLYCAN"/>
    <property type="match status" value="1"/>
</dbReference>
<keyword evidence="4" id="KW-0337">GPI-anchor biosynthesis</keyword>
<feature type="transmembrane region" description="Helical" evidence="11">
    <location>
        <begin position="611"/>
        <end position="632"/>
    </location>
</feature>
<comment type="similarity">
    <text evidence="3">Belongs to the PIGG/PIGN/PIGO family. PIGO subfamily.</text>
</comment>
<proteinExistence type="inferred from homology"/>
<feature type="transmembrane region" description="Helical" evidence="11">
    <location>
        <begin position="752"/>
        <end position="771"/>
    </location>
</feature>
<dbReference type="GO" id="GO:0006506">
    <property type="term" value="P:GPI anchor biosynthetic process"/>
    <property type="evidence" value="ECO:0007669"/>
    <property type="project" value="UniProtKB-UniPathway"/>
</dbReference>
<evidence type="ECO:0000256" key="4">
    <source>
        <dbReference type="ARBA" id="ARBA00022502"/>
    </source>
</evidence>
<reference evidence="12" key="1">
    <citation type="submission" date="2021-01" db="EMBL/GenBank/DDBJ databases">
        <authorList>
            <person name="Corre E."/>
            <person name="Pelletier E."/>
            <person name="Niang G."/>
            <person name="Scheremetjew M."/>
            <person name="Finn R."/>
            <person name="Kale V."/>
            <person name="Holt S."/>
            <person name="Cochrane G."/>
            <person name="Meng A."/>
            <person name="Brown T."/>
            <person name="Cohen L."/>
        </authorList>
    </citation>
    <scope>NUCLEOTIDE SEQUENCE</scope>
    <source>
        <strain evidence="12">10249 10 AB</strain>
    </source>
</reference>
<evidence type="ECO:0000313" key="12">
    <source>
        <dbReference type="EMBL" id="CAE0730132.1"/>
    </source>
</evidence>
<dbReference type="InterPro" id="IPR037675">
    <property type="entry name" value="PIG-O_N"/>
</dbReference>
<feature type="transmembrane region" description="Helical" evidence="11">
    <location>
        <begin position="20"/>
        <end position="43"/>
    </location>
</feature>
<organism evidence="12">
    <name type="scientific">Pseudo-nitzschia australis</name>
    <dbReference type="NCBI Taxonomy" id="44445"/>
    <lineage>
        <taxon>Eukaryota</taxon>
        <taxon>Sar</taxon>
        <taxon>Stramenopiles</taxon>
        <taxon>Ochrophyta</taxon>
        <taxon>Bacillariophyta</taxon>
        <taxon>Bacillariophyceae</taxon>
        <taxon>Bacillariophycidae</taxon>
        <taxon>Bacillariales</taxon>
        <taxon>Bacillariaceae</taxon>
        <taxon>Pseudo-nitzschia</taxon>
    </lineage>
</organism>